<accession>A0A7Y7IDF8</accession>
<dbReference type="RefSeq" id="WP_176633195.1">
    <property type="nucleotide sequence ID" value="NZ_JAAMFM010000001.1"/>
</dbReference>
<dbReference type="EMBL" id="JAAMFM010000001">
    <property type="protein sequence ID" value="NVM93464.1"/>
    <property type="molecule type" value="Genomic_DNA"/>
</dbReference>
<sequence length="187" mass="20842">MAQLFYTAITSLDGYINDTSGSFDWSAPDEQVHSFVNDLERPIGTYLFGRRMYETMKVWDSFYGKTDLMRVVRDYADLWHLADKVVYSRTLQEVETARTRIEPTFDPDAVRRLKAEADADLSVGGAELAGQAFAAGLVDQIHLLLSPIIVGGGTRALPAAVRTGLELLDERTFGNGVVHLHYAVRND</sequence>
<reference evidence="2 3" key="1">
    <citation type="submission" date="2020-02" db="EMBL/GenBank/DDBJ databases">
        <title>Genome sequence of strain AETb3-4.</title>
        <authorList>
            <person name="Gao J."/>
            <person name="Zhang X."/>
        </authorList>
    </citation>
    <scope>NUCLEOTIDE SEQUENCE [LARGE SCALE GENOMIC DNA]</scope>
    <source>
        <strain evidence="2 3">AETb3-4</strain>
    </source>
</reference>
<proteinExistence type="predicted"/>
<dbReference type="Pfam" id="PF01872">
    <property type="entry name" value="RibD_C"/>
    <property type="match status" value="1"/>
</dbReference>
<dbReference type="InterPro" id="IPR024072">
    <property type="entry name" value="DHFR-like_dom_sf"/>
</dbReference>
<name>A0A7Y7IDF8_9MICC</name>
<feature type="domain" description="Bacterial bifunctional deaminase-reductase C-terminal" evidence="1">
    <location>
        <begin position="4"/>
        <end position="178"/>
    </location>
</feature>
<dbReference type="Gene3D" id="3.40.430.10">
    <property type="entry name" value="Dihydrofolate Reductase, subunit A"/>
    <property type="match status" value="1"/>
</dbReference>
<dbReference type="Proteomes" id="UP000543556">
    <property type="component" value="Unassembled WGS sequence"/>
</dbReference>
<dbReference type="InterPro" id="IPR002734">
    <property type="entry name" value="RibDG_C"/>
</dbReference>
<dbReference type="InterPro" id="IPR050765">
    <property type="entry name" value="Riboflavin_Biosynth_HTPR"/>
</dbReference>
<evidence type="ECO:0000313" key="3">
    <source>
        <dbReference type="Proteomes" id="UP000543556"/>
    </source>
</evidence>
<organism evidence="2 3">
    <name type="scientific">Arthrobacter wenxiniae</name>
    <dbReference type="NCBI Taxonomy" id="2713570"/>
    <lineage>
        <taxon>Bacteria</taxon>
        <taxon>Bacillati</taxon>
        <taxon>Actinomycetota</taxon>
        <taxon>Actinomycetes</taxon>
        <taxon>Micrococcales</taxon>
        <taxon>Micrococcaceae</taxon>
        <taxon>Arthrobacter</taxon>
    </lineage>
</organism>
<dbReference type="SUPFAM" id="SSF53597">
    <property type="entry name" value="Dihydrofolate reductase-like"/>
    <property type="match status" value="1"/>
</dbReference>
<dbReference type="PANTHER" id="PTHR38011">
    <property type="entry name" value="DIHYDROFOLATE REDUCTASE FAMILY PROTEIN (AFU_ORTHOLOGUE AFUA_8G06820)"/>
    <property type="match status" value="1"/>
</dbReference>
<keyword evidence="3" id="KW-1185">Reference proteome</keyword>
<dbReference type="AlphaFoldDB" id="A0A7Y7IDF8"/>
<dbReference type="GO" id="GO:0009231">
    <property type="term" value="P:riboflavin biosynthetic process"/>
    <property type="evidence" value="ECO:0007669"/>
    <property type="project" value="InterPro"/>
</dbReference>
<dbReference type="GO" id="GO:0008703">
    <property type="term" value="F:5-amino-6-(5-phosphoribosylamino)uracil reductase activity"/>
    <property type="evidence" value="ECO:0007669"/>
    <property type="project" value="InterPro"/>
</dbReference>
<dbReference type="PANTHER" id="PTHR38011:SF11">
    <property type="entry name" value="2,5-DIAMINO-6-RIBOSYLAMINO-4(3H)-PYRIMIDINONE 5'-PHOSPHATE REDUCTASE"/>
    <property type="match status" value="1"/>
</dbReference>
<gene>
    <name evidence="2" type="ORF">G6034_00815</name>
</gene>
<protein>
    <submittedName>
        <fullName evidence="2">Dihydrofolate reductase family protein</fullName>
    </submittedName>
</protein>
<evidence type="ECO:0000313" key="2">
    <source>
        <dbReference type="EMBL" id="NVM93464.1"/>
    </source>
</evidence>
<comment type="caution">
    <text evidence="2">The sequence shown here is derived from an EMBL/GenBank/DDBJ whole genome shotgun (WGS) entry which is preliminary data.</text>
</comment>
<evidence type="ECO:0000259" key="1">
    <source>
        <dbReference type="Pfam" id="PF01872"/>
    </source>
</evidence>